<dbReference type="InterPro" id="IPR009057">
    <property type="entry name" value="Homeodomain-like_sf"/>
</dbReference>
<dbReference type="AlphaFoldDB" id="A0A2A7B263"/>
<keyword evidence="1" id="KW-0805">Transcription regulation</keyword>
<dbReference type="Pfam" id="PF12833">
    <property type="entry name" value="HTH_18"/>
    <property type="match status" value="1"/>
</dbReference>
<evidence type="ECO:0000256" key="2">
    <source>
        <dbReference type="ARBA" id="ARBA00023125"/>
    </source>
</evidence>
<evidence type="ECO:0000256" key="1">
    <source>
        <dbReference type="ARBA" id="ARBA00023015"/>
    </source>
</evidence>
<dbReference type="PROSITE" id="PS01124">
    <property type="entry name" value="HTH_ARAC_FAMILY_2"/>
    <property type="match status" value="1"/>
</dbReference>
<dbReference type="GO" id="GO:0003700">
    <property type="term" value="F:DNA-binding transcription factor activity"/>
    <property type="evidence" value="ECO:0007669"/>
    <property type="project" value="InterPro"/>
</dbReference>
<evidence type="ECO:0000256" key="3">
    <source>
        <dbReference type="ARBA" id="ARBA00023163"/>
    </source>
</evidence>
<dbReference type="PROSITE" id="PS00041">
    <property type="entry name" value="HTH_ARAC_FAMILY_1"/>
    <property type="match status" value="1"/>
</dbReference>
<name>A0A2A7B263_9FIRM</name>
<dbReference type="InterPro" id="IPR013096">
    <property type="entry name" value="Cupin_2"/>
</dbReference>
<proteinExistence type="predicted"/>
<dbReference type="Gene3D" id="2.60.120.10">
    <property type="entry name" value="Jelly Rolls"/>
    <property type="match status" value="1"/>
</dbReference>
<keyword evidence="2" id="KW-0238">DNA-binding</keyword>
<dbReference type="SMART" id="SM00342">
    <property type="entry name" value="HTH_ARAC"/>
    <property type="match status" value="1"/>
</dbReference>
<accession>A0A2A7B263</accession>
<keyword evidence="3" id="KW-0804">Transcription</keyword>
<dbReference type="Gene3D" id="1.10.10.60">
    <property type="entry name" value="Homeodomain-like"/>
    <property type="match status" value="2"/>
</dbReference>
<dbReference type="PANTHER" id="PTHR43280">
    <property type="entry name" value="ARAC-FAMILY TRANSCRIPTIONAL REGULATOR"/>
    <property type="match status" value="1"/>
</dbReference>
<dbReference type="GO" id="GO:0043565">
    <property type="term" value="F:sequence-specific DNA binding"/>
    <property type="evidence" value="ECO:0007669"/>
    <property type="project" value="InterPro"/>
</dbReference>
<comment type="caution">
    <text evidence="5">The sequence shown here is derived from an EMBL/GenBank/DDBJ whole genome shotgun (WGS) entry which is preliminary data.</text>
</comment>
<dbReference type="EMBL" id="NOUV01000026">
    <property type="protein sequence ID" value="PDX85507.1"/>
    <property type="molecule type" value="Genomic_DNA"/>
</dbReference>
<evidence type="ECO:0000313" key="6">
    <source>
        <dbReference type="Proteomes" id="UP000220904"/>
    </source>
</evidence>
<reference evidence="5 6" key="1">
    <citation type="journal article" date="2017" name="Front. Microbiol.">
        <title>New Insights into the Diversity of the Genus Faecalibacterium.</title>
        <authorList>
            <person name="Benevides L."/>
            <person name="Burman S."/>
            <person name="Martin R."/>
            <person name="Robert V."/>
            <person name="Thomas M."/>
            <person name="Miquel S."/>
            <person name="Chain F."/>
            <person name="Sokol H."/>
            <person name="Bermudez-Humaran L.G."/>
            <person name="Morrison M."/>
            <person name="Langella P."/>
            <person name="Azevedo V.A."/>
            <person name="Chatel J.M."/>
            <person name="Soares S."/>
        </authorList>
    </citation>
    <scope>NUCLEOTIDE SEQUENCE [LARGE SCALE GENOMIC DNA]</scope>
    <source>
        <strain evidence="5 6">AHMP21</strain>
    </source>
</reference>
<sequence>MDSAYVDAHEDISTSRDEVQLHSHTFYELIYCHSGSLDYLVGTQRYRLQRGDIVIIPPGISHRPLFLDLLTEPYRRMVLWISCNFAASFSRLFPIFQQKSDHYLVRTAGTQWESLEQYFRATVQEAGQKELGWEAAMAAQTELLCVALSRARANLPPPQSEQRELLDEIMLYIEHHMTEKISLERAAQSFHVSESTISQLFRKRMDISFYHFVTQRRLIAAKNLIQTGASLEQAAADVGFGDYSNFYRAFRREYGITPASYCQLVRQ</sequence>
<dbReference type="InterPro" id="IPR018062">
    <property type="entry name" value="HTH_AraC-typ_CS"/>
</dbReference>
<dbReference type="Proteomes" id="UP000220904">
    <property type="component" value="Unassembled WGS sequence"/>
</dbReference>
<dbReference type="SUPFAM" id="SSF46689">
    <property type="entry name" value="Homeodomain-like"/>
    <property type="match status" value="2"/>
</dbReference>
<protein>
    <recommendedName>
        <fullName evidence="4">HTH araC/xylS-type domain-containing protein</fullName>
    </recommendedName>
</protein>
<dbReference type="InterPro" id="IPR037923">
    <property type="entry name" value="HTH-like"/>
</dbReference>
<evidence type="ECO:0000259" key="4">
    <source>
        <dbReference type="PROSITE" id="PS01124"/>
    </source>
</evidence>
<dbReference type="SUPFAM" id="SSF51215">
    <property type="entry name" value="Regulatory protein AraC"/>
    <property type="match status" value="1"/>
</dbReference>
<evidence type="ECO:0000313" key="5">
    <source>
        <dbReference type="EMBL" id="PDX85507.1"/>
    </source>
</evidence>
<dbReference type="PANTHER" id="PTHR43280:SF2">
    <property type="entry name" value="HTH-TYPE TRANSCRIPTIONAL REGULATOR EXSA"/>
    <property type="match status" value="1"/>
</dbReference>
<feature type="domain" description="HTH araC/xylS-type" evidence="4">
    <location>
        <begin position="167"/>
        <end position="264"/>
    </location>
</feature>
<dbReference type="InterPro" id="IPR018060">
    <property type="entry name" value="HTH_AraC"/>
</dbReference>
<dbReference type="InterPro" id="IPR014710">
    <property type="entry name" value="RmlC-like_jellyroll"/>
</dbReference>
<organism evidence="5 6">
    <name type="scientific">Faecalibacterium prausnitzii</name>
    <dbReference type="NCBI Taxonomy" id="853"/>
    <lineage>
        <taxon>Bacteria</taxon>
        <taxon>Bacillati</taxon>
        <taxon>Bacillota</taxon>
        <taxon>Clostridia</taxon>
        <taxon>Eubacteriales</taxon>
        <taxon>Oscillospiraceae</taxon>
        <taxon>Faecalibacterium</taxon>
    </lineage>
</organism>
<dbReference type="Pfam" id="PF07883">
    <property type="entry name" value="Cupin_2"/>
    <property type="match status" value="1"/>
</dbReference>
<gene>
    <name evidence="5" type="ORF">CHR60_14650</name>
</gene>